<protein>
    <submittedName>
        <fullName evidence="1">Uncharacterized protein</fullName>
    </submittedName>
</protein>
<comment type="caution">
    <text evidence="1">The sequence shown here is derived from an EMBL/GenBank/DDBJ whole genome shotgun (WGS) entry which is preliminary data.</text>
</comment>
<sequence>MLIVEALPRFGRKELLVADNCAYAFDQDHDTLIVGFCEHLSEFYQRLPFSSWDPFQREVDQVGDVDSAEPQVREHGSARAFPFGRELRHERIRPDLAIRDV</sequence>
<reference evidence="1 2" key="1">
    <citation type="journal article" date="2017" name="BMC Genomics">
        <title>Whole-genome assembly of Babesia ovata and comparative genomics between closely related pathogens.</title>
        <authorList>
            <person name="Yamagishi J."/>
            <person name="Asada M."/>
            <person name="Hakimi H."/>
            <person name="Tanaka T.Q."/>
            <person name="Sugimoto C."/>
            <person name="Kawazu S."/>
        </authorList>
    </citation>
    <scope>NUCLEOTIDE SEQUENCE [LARGE SCALE GENOMIC DNA]</scope>
    <source>
        <strain evidence="1 2">Miyake</strain>
    </source>
</reference>
<gene>
    <name evidence="1" type="ORF">BOVATA_026830</name>
</gene>
<dbReference type="EMBL" id="BDSA01000003">
    <property type="protein sequence ID" value="GBE61190.1"/>
    <property type="molecule type" value="Genomic_DNA"/>
</dbReference>
<name>A0A2H6KDW2_9APIC</name>
<dbReference type="Proteomes" id="UP000236319">
    <property type="component" value="Unassembled WGS sequence"/>
</dbReference>
<dbReference type="GeneID" id="39874960"/>
<dbReference type="RefSeq" id="XP_028867433.1">
    <property type="nucleotide sequence ID" value="XM_029011600.1"/>
</dbReference>
<dbReference type="AlphaFoldDB" id="A0A2H6KDW2"/>
<keyword evidence="2" id="KW-1185">Reference proteome</keyword>
<evidence type="ECO:0000313" key="1">
    <source>
        <dbReference type="EMBL" id="GBE61190.1"/>
    </source>
</evidence>
<evidence type="ECO:0000313" key="2">
    <source>
        <dbReference type="Proteomes" id="UP000236319"/>
    </source>
</evidence>
<dbReference type="VEuPathDB" id="PiroplasmaDB:BOVATA_026830"/>
<proteinExistence type="predicted"/>
<organism evidence="1 2">
    <name type="scientific">Babesia ovata</name>
    <dbReference type="NCBI Taxonomy" id="189622"/>
    <lineage>
        <taxon>Eukaryota</taxon>
        <taxon>Sar</taxon>
        <taxon>Alveolata</taxon>
        <taxon>Apicomplexa</taxon>
        <taxon>Aconoidasida</taxon>
        <taxon>Piroplasmida</taxon>
        <taxon>Babesiidae</taxon>
        <taxon>Babesia</taxon>
    </lineage>
</organism>
<accession>A0A2H6KDW2</accession>